<accession>A0ABP6QJT8</accession>
<feature type="transmembrane region" description="Helical" evidence="6">
    <location>
        <begin position="261"/>
        <end position="283"/>
    </location>
</feature>
<feature type="transmembrane region" description="Helical" evidence="6">
    <location>
        <begin position="56"/>
        <end position="80"/>
    </location>
</feature>
<evidence type="ECO:0000256" key="4">
    <source>
        <dbReference type="ARBA" id="ARBA00022989"/>
    </source>
</evidence>
<sequence length="434" mass="45175">MTTLRDVVAGRLRAVSRDAQYRASLLLLANTVSLAGFGFVFWTLAARSYPDAAVGWLAGTTAAVNLLATFAALGLPNTILRHLGGTPNAREFMLTIVGAVAAVGGGMTLIAILVIGPIAPHSLNLDQRGGSSLLVTALVILTAASSALDTGLIAIRAAGPLLVKNLAGSIAKIVALGLLTGHGTPGLVAAYSVGTLLSCLLGAAVLWPRLKTTGRPEGPLKILRRNLLTSAGNYTGTVLGILPSTVVPLEVLAIRGPDETAWFAIAFQLAGFLNFIPATSSQVMFAEARKGSLLRYLQKAFRSIYAMLLPAALVIFVAAPYLLSAFGPGYAEHGTWTLRLLALGALLTAGNYLVDAALIARDHTRSYMFMNGTNSILVLVLVGLLLHQGLTAAALGWVIAQGLSAAIGVAVMVAAFHDKRRSDLRTTIGVRKTA</sequence>
<feature type="transmembrane region" description="Helical" evidence="6">
    <location>
        <begin position="392"/>
        <end position="416"/>
    </location>
</feature>
<evidence type="ECO:0000256" key="2">
    <source>
        <dbReference type="ARBA" id="ARBA00022475"/>
    </source>
</evidence>
<dbReference type="EMBL" id="BAAAUV010000017">
    <property type="protein sequence ID" value="GAA3227965.1"/>
    <property type="molecule type" value="Genomic_DNA"/>
</dbReference>
<dbReference type="Pfam" id="PF01943">
    <property type="entry name" value="Polysacc_synt"/>
    <property type="match status" value="1"/>
</dbReference>
<comment type="subcellular location">
    <subcellularLocation>
        <location evidence="1">Cell membrane</location>
        <topology evidence="1">Multi-pass membrane protein</topology>
    </subcellularLocation>
</comment>
<evidence type="ECO:0000256" key="3">
    <source>
        <dbReference type="ARBA" id="ARBA00022692"/>
    </source>
</evidence>
<protein>
    <submittedName>
        <fullName evidence="7">Lipopolysaccharide biosynthesis protein</fullName>
    </submittedName>
</protein>
<feature type="transmembrane region" description="Helical" evidence="6">
    <location>
        <begin position="162"/>
        <end position="182"/>
    </location>
</feature>
<feature type="transmembrane region" description="Helical" evidence="6">
    <location>
        <begin position="188"/>
        <end position="207"/>
    </location>
</feature>
<keyword evidence="2" id="KW-1003">Cell membrane</keyword>
<feature type="transmembrane region" description="Helical" evidence="6">
    <location>
        <begin position="336"/>
        <end position="354"/>
    </location>
</feature>
<keyword evidence="4 6" id="KW-1133">Transmembrane helix</keyword>
<gene>
    <name evidence="7" type="ORF">GCM10010468_57090</name>
</gene>
<keyword evidence="3 6" id="KW-0812">Transmembrane</keyword>
<organism evidence="7 8">
    <name type="scientific">Actinocorallia longicatena</name>
    <dbReference type="NCBI Taxonomy" id="111803"/>
    <lineage>
        <taxon>Bacteria</taxon>
        <taxon>Bacillati</taxon>
        <taxon>Actinomycetota</taxon>
        <taxon>Actinomycetes</taxon>
        <taxon>Streptosporangiales</taxon>
        <taxon>Thermomonosporaceae</taxon>
        <taxon>Actinocorallia</taxon>
    </lineage>
</organism>
<dbReference type="InterPro" id="IPR050833">
    <property type="entry name" value="Poly_Biosynth_Transport"/>
</dbReference>
<name>A0ABP6QJT8_9ACTN</name>
<dbReference type="Proteomes" id="UP001501237">
    <property type="component" value="Unassembled WGS sequence"/>
</dbReference>
<evidence type="ECO:0000256" key="1">
    <source>
        <dbReference type="ARBA" id="ARBA00004651"/>
    </source>
</evidence>
<feature type="transmembrane region" description="Helical" evidence="6">
    <location>
        <begin position="131"/>
        <end position="155"/>
    </location>
</feature>
<feature type="transmembrane region" description="Helical" evidence="6">
    <location>
        <begin position="92"/>
        <end position="119"/>
    </location>
</feature>
<reference evidence="8" key="1">
    <citation type="journal article" date="2019" name="Int. J. Syst. Evol. Microbiol.">
        <title>The Global Catalogue of Microorganisms (GCM) 10K type strain sequencing project: providing services to taxonomists for standard genome sequencing and annotation.</title>
        <authorList>
            <consortium name="The Broad Institute Genomics Platform"/>
            <consortium name="The Broad Institute Genome Sequencing Center for Infectious Disease"/>
            <person name="Wu L."/>
            <person name="Ma J."/>
        </authorList>
    </citation>
    <scope>NUCLEOTIDE SEQUENCE [LARGE SCALE GENOMIC DNA]</scope>
    <source>
        <strain evidence="8">JCM 9377</strain>
    </source>
</reference>
<dbReference type="PANTHER" id="PTHR30250:SF11">
    <property type="entry name" value="O-ANTIGEN TRANSPORTER-RELATED"/>
    <property type="match status" value="1"/>
</dbReference>
<evidence type="ECO:0000313" key="8">
    <source>
        <dbReference type="Proteomes" id="UP001501237"/>
    </source>
</evidence>
<dbReference type="PANTHER" id="PTHR30250">
    <property type="entry name" value="PST FAMILY PREDICTED COLANIC ACID TRANSPORTER"/>
    <property type="match status" value="1"/>
</dbReference>
<feature type="transmembrane region" description="Helical" evidence="6">
    <location>
        <begin position="366"/>
        <end position="386"/>
    </location>
</feature>
<evidence type="ECO:0000256" key="6">
    <source>
        <dbReference type="SAM" id="Phobius"/>
    </source>
</evidence>
<feature type="transmembrane region" description="Helical" evidence="6">
    <location>
        <begin position="227"/>
        <end position="249"/>
    </location>
</feature>
<proteinExistence type="predicted"/>
<keyword evidence="5 6" id="KW-0472">Membrane</keyword>
<evidence type="ECO:0000313" key="7">
    <source>
        <dbReference type="EMBL" id="GAA3227965.1"/>
    </source>
</evidence>
<feature type="transmembrane region" description="Helical" evidence="6">
    <location>
        <begin position="304"/>
        <end position="324"/>
    </location>
</feature>
<dbReference type="InterPro" id="IPR002797">
    <property type="entry name" value="Polysacc_synth"/>
</dbReference>
<feature type="transmembrane region" description="Helical" evidence="6">
    <location>
        <begin position="21"/>
        <end position="44"/>
    </location>
</feature>
<comment type="caution">
    <text evidence="7">The sequence shown here is derived from an EMBL/GenBank/DDBJ whole genome shotgun (WGS) entry which is preliminary data.</text>
</comment>
<keyword evidence="8" id="KW-1185">Reference proteome</keyword>
<dbReference type="RefSeq" id="WP_344834315.1">
    <property type="nucleotide sequence ID" value="NZ_BAAAUV010000017.1"/>
</dbReference>
<evidence type="ECO:0000256" key="5">
    <source>
        <dbReference type="ARBA" id="ARBA00023136"/>
    </source>
</evidence>